<dbReference type="OrthoDB" id="6417021at2759"/>
<feature type="domain" description="Gfo/Idh/MocA-like oxidoreductase N-terminal" evidence="3">
    <location>
        <begin position="4"/>
        <end position="130"/>
    </location>
</feature>
<dbReference type="InterPro" id="IPR000683">
    <property type="entry name" value="Gfo/Idh/MocA-like_OxRdtase_N"/>
</dbReference>
<dbReference type="InterPro" id="IPR051317">
    <property type="entry name" value="Gfo/Idh/MocA_oxidoreduct"/>
</dbReference>
<dbReference type="AlphaFoldDB" id="A0A8E2EWW1"/>
<dbReference type="Gene3D" id="3.30.360.10">
    <property type="entry name" value="Dihydrodipicolinate Reductase, domain 2"/>
    <property type="match status" value="1"/>
</dbReference>
<reference evidence="5 6" key="1">
    <citation type="journal article" date="2016" name="Nat. Commun.">
        <title>Ectomycorrhizal ecology is imprinted in the genome of the dominant symbiotic fungus Cenococcum geophilum.</title>
        <authorList>
            <consortium name="DOE Joint Genome Institute"/>
            <person name="Peter M."/>
            <person name="Kohler A."/>
            <person name="Ohm R.A."/>
            <person name="Kuo A."/>
            <person name="Krutzmann J."/>
            <person name="Morin E."/>
            <person name="Arend M."/>
            <person name="Barry K.W."/>
            <person name="Binder M."/>
            <person name="Choi C."/>
            <person name="Clum A."/>
            <person name="Copeland A."/>
            <person name="Grisel N."/>
            <person name="Haridas S."/>
            <person name="Kipfer T."/>
            <person name="LaButti K."/>
            <person name="Lindquist E."/>
            <person name="Lipzen A."/>
            <person name="Maire R."/>
            <person name="Meier B."/>
            <person name="Mihaltcheva S."/>
            <person name="Molinier V."/>
            <person name="Murat C."/>
            <person name="Poggeler S."/>
            <person name="Quandt C.A."/>
            <person name="Sperisen C."/>
            <person name="Tritt A."/>
            <person name="Tisserant E."/>
            <person name="Crous P.W."/>
            <person name="Henrissat B."/>
            <person name="Nehls U."/>
            <person name="Egli S."/>
            <person name="Spatafora J.W."/>
            <person name="Grigoriev I.V."/>
            <person name="Martin F.M."/>
        </authorList>
    </citation>
    <scope>NUCLEOTIDE SEQUENCE [LARGE SCALE GENOMIC DNA]</scope>
    <source>
        <strain evidence="5 6">CBS 207.34</strain>
    </source>
</reference>
<keyword evidence="2" id="KW-0560">Oxidoreductase</keyword>
<dbReference type="Gene3D" id="3.40.50.720">
    <property type="entry name" value="NAD(P)-binding Rossmann-like Domain"/>
    <property type="match status" value="1"/>
</dbReference>
<feature type="domain" description="GFO/IDH/MocA-like oxidoreductase" evidence="4">
    <location>
        <begin position="140"/>
        <end position="264"/>
    </location>
</feature>
<dbReference type="InterPro" id="IPR055170">
    <property type="entry name" value="GFO_IDH_MocA-like_dom"/>
</dbReference>
<evidence type="ECO:0000256" key="2">
    <source>
        <dbReference type="ARBA" id="ARBA00023002"/>
    </source>
</evidence>
<evidence type="ECO:0000259" key="4">
    <source>
        <dbReference type="Pfam" id="PF22725"/>
    </source>
</evidence>
<dbReference type="PANTHER" id="PTHR43708:SF5">
    <property type="entry name" value="CONSERVED EXPRESSED OXIDOREDUCTASE (EUROFUNG)-RELATED"/>
    <property type="match status" value="1"/>
</dbReference>
<keyword evidence="6" id="KW-1185">Reference proteome</keyword>
<sequence length="375" mass="42140">MAPLNVGLMGYGFSAKSFHLPFILPNPDLKVYAILQRTLVPSGKSNVGVGHHCKIDFPDAKHYFRIDEFFADVNIDIVIICTPHDTHAQFAEQALLAGKHVVVEKPFTVSTAEADRVIATAKKSGKILTVFQNRRYDSDFRTLHYLVQKSAFGPITECEIHYDVDFPFWMSSWKSPDWSPGQGMMYGLGSHTIDQALLLFGRPASVTGFFRSLRDVESKTDDTFTIFLQYSGEKKNLFVTVKTSVVTTMQYPLKFFVRGYTGSFIKYGDDRQESQIAAGQTVRSTGFGVECEKTYGLLTTKERVHESQVLDVGSGKWVGKFPSLKGEYAQFYTDLVKTIRGEEKLVVMPEQSRDGIRIIEIARESAEKGCTLPFN</sequence>
<name>A0A8E2EWW1_9PEZI</name>
<dbReference type="PANTHER" id="PTHR43708">
    <property type="entry name" value="CONSERVED EXPRESSED OXIDOREDUCTASE (EUROFUNG)"/>
    <property type="match status" value="1"/>
</dbReference>
<dbReference type="Proteomes" id="UP000250140">
    <property type="component" value="Unassembled WGS sequence"/>
</dbReference>
<protein>
    <submittedName>
        <fullName evidence="5">NAD(P)-binding protein</fullName>
    </submittedName>
</protein>
<evidence type="ECO:0000313" key="5">
    <source>
        <dbReference type="EMBL" id="OCL06369.1"/>
    </source>
</evidence>
<proteinExistence type="inferred from homology"/>
<dbReference type="InterPro" id="IPR036291">
    <property type="entry name" value="NAD(P)-bd_dom_sf"/>
</dbReference>
<dbReference type="GO" id="GO:0000166">
    <property type="term" value="F:nucleotide binding"/>
    <property type="evidence" value="ECO:0007669"/>
    <property type="project" value="InterPro"/>
</dbReference>
<dbReference type="Pfam" id="PF22725">
    <property type="entry name" value="GFO_IDH_MocA_C3"/>
    <property type="match status" value="1"/>
</dbReference>
<organism evidence="5 6">
    <name type="scientific">Glonium stellatum</name>
    <dbReference type="NCBI Taxonomy" id="574774"/>
    <lineage>
        <taxon>Eukaryota</taxon>
        <taxon>Fungi</taxon>
        <taxon>Dikarya</taxon>
        <taxon>Ascomycota</taxon>
        <taxon>Pezizomycotina</taxon>
        <taxon>Dothideomycetes</taxon>
        <taxon>Pleosporomycetidae</taxon>
        <taxon>Gloniales</taxon>
        <taxon>Gloniaceae</taxon>
        <taxon>Glonium</taxon>
    </lineage>
</organism>
<dbReference type="Pfam" id="PF01408">
    <property type="entry name" value="GFO_IDH_MocA"/>
    <property type="match status" value="1"/>
</dbReference>
<evidence type="ECO:0000256" key="1">
    <source>
        <dbReference type="ARBA" id="ARBA00010928"/>
    </source>
</evidence>
<evidence type="ECO:0000313" key="6">
    <source>
        <dbReference type="Proteomes" id="UP000250140"/>
    </source>
</evidence>
<dbReference type="SUPFAM" id="SSF51735">
    <property type="entry name" value="NAD(P)-binding Rossmann-fold domains"/>
    <property type="match status" value="1"/>
</dbReference>
<dbReference type="EMBL" id="KV750083">
    <property type="protein sequence ID" value="OCL06369.1"/>
    <property type="molecule type" value="Genomic_DNA"/>
</dbReference>
<comment type="similarity">
    <text evidence="1">Belongs to the Gfo/Idh/MocA family.</text>
</comment>
<dbReference type="GO" id="GO:0016491">
    <property type="term" value="F:oxidoreductase activity"/>
    <property type="evidence" value="ECO:0007669"/>
    <property type="project" value="UniProtKB-KW"/>
</dbReference>
<evidence type="ECO:0000259" key="3">
    <source>
        <dbReference type="Pfam" id="PF01408"/>
    </source>
</evidence>
<gene>
    <name evidence="5" type="ORF">AOQ84DRAFT_297119</name>
</gene>
<accession>A0A8E2EWW1</accession>